<comment type="caution">
    <text evidence="3">The sequence shown here is derived from an EMBL/GenBank/DDBJ whole genome shotgun (WGS) entry which is preliminary data.</text>
</comment>
<sequence>MTFLSRAPNHKSTSQQRSKRVCPPGSPICSDCKKPGHTYYRCFVEIGYPEWWPTKPKELLTSSTPAVHNVTASSTVPSMSAVLGSHLSNMAICSNFCSPLRLPSQDLTTKKLIEMSEERDDTISSSYPHITSEPDLPHSTSPPSLICPRRTINRPSHLRDYFCPTLSSSTAFSTHSNTSFTIKHSHWRDAIQTEIQALKANNTWALTSLLSGKKPISCKWVFKTKLCVDGLIERHKARLVAKEYTQVEGLNYHDTFALATKLVMVYCVFSLLQLVTSVKDT</sequence>
<feature type="region of interest" description="Disordered" evidence="1">
    <location>
        <begin position="1"/>
        <end position="21"/>
    </location>
</feature>
<accession>A0A438HVE0</accession>
<dbReference type="AlphaFoldDB" id="A0A438HVE0"/>
<feature type="region of interest" description="Disordered" evidence="1">
    <location>
        <begin position="123"/>
        <end position="147"/>
    </location>
</feature>
<feature type="domain" description="Reverse transcriptase Ty1/copia-type" evidence="2">
    <location>
        <begin position="201"/>
        <end position="265"/>
    </location>
</feature>
<dbReference type="Pfam" id="PF07727">
    <property type="entry name" value="RVT_2"/>
    <property type="match status" value="1"/>
</dbReference>
<protein>
    <submittedName>
        <fullName evidence="3">Putative mitochondrial protein</fullName>
    </submittedName>
</protein>
<evidence type="ECO:0000313" key="3">
    <source>
        <dbReference type="EMBL" id="RVW88416.1"/>
    </source>
</evidence>
<dbReference type="Proteomes" id="UP000288805">
    <property type="component" value="Unassembled WGS sequence"/>
</dbReference>
<gene>
    <name evidence="3" type="primary">AtMg00820_36</name>
    <name evidence="3" type="ORF">CK203_043915</name>
</gene>
<dbReference type="InterPro" id="IPR013103">
    <property type="entry name" value="RVT_2"/>
</dbReference>
<dbReference type="EMBL" id="QGNW01000173">
    <property type="protein sequence ID" value="RVW88416.1"/>
    <property type="molecule type" value="Genomic_DNA"/>
</dbReference>
<name>A0A438HVE0_VITVI</name>
<evidence type="ECO:0000256" key="1">
    <source>
        <dbReference type="SAM" id="MobiDB-lite"/>
    </source>
</evidence>
<reference evidence="3 4" key="1">
    <citation type="journal article" date="2018" name="PLoS Genet.">
        <title>Population sequencing reveals clonal diversity and ancestral inbreeding in the grapevine cultivar Chardonnay.</title>
        <authorList>
            <person name="Roach M.J."/>
            <person name="Johnson D.L."/>
            <person name="Bohlmann J."/>
            <person name="van Vuuren H.J."/>
            <person name="Jones S.J."/>
            <person name="Pretorius I.S."/>
            <person name="Schmidt S.A."/>
            <person name="Borneman A.R."/>
        </authorList>
    </citation>
    <scope>NUCLEOTIDE SEQUENCE [LARGE SCALE GENOMIC DNA]</scope>
    <source>
        <strain evidence="4">cv. Chardonnay</strain>
        <tissue evidence="3">Leaf</tissue>
    </source>
</reference>
<proteinExistence type="predicted"/>
<organism evidence="3 4">
    <name type="scientific">Vitis vinifera</name>
    <name type="common">Grape</name>
    <dbReference type="NCBI Taxonomy" id="29760"/>
    <lineage>
        <taxon>Eukaryota</taxon>
        <taxon>Viridiplantae</taxon>
        <taxon>Streptophyta</taxon>
        <taxon>Embryophyta</taxon>
        <taxon>Tracheophyta</taxon>
        <taxon>Spermatophyta</taxon>
        <taxon>Magnoliopsida</taxon>
        <taxon>eudicotyledons</taxon>
        <taxon>Gunneridae</taxon>
        <taxon>Pentapetalae</taxon>
        <taxon>rosids</taxon>
        <taxon>Vitales</taxon>
        <taxon>Vitaceae</taxon>
        <taxon>Viteae</taxon>
        <taxon>Vitis</taxon>
    </lineage>
</organism>
<evidence type="ECO:0000259" key="2">
    <source>
        <dbReference type="Pfam" id="PF07727"/>
    </source>
</evidence>
<evidence type="ECO:0000313" key="4">
    <source>
        <dbReference type="Proteomes" id="UP000288805"/>
    </source>
</evidence>